<name>A0AAF0BLL3_9PROT</name>
<accession>A0AAF0BLL3</accession>
<dbReference type="RefSeq" id="WP_289502793.1">
    <property type="nucleotide sequence ID" value="NZ_CP116805.1"/>
</dbReference>
<keyword evidence="3" id="KW-1185">Reference proteome</keyword>
<dbReference type="AlphaFoldDB" id="A0AAF0BLL3"/>
<dbReference type="PANTHER" id="PTHR43433">
    <property type="entry name" value="HYDROLASE, ALPHA/BETA FOLD FAMILY PROTEIN"/>
    <property type="match status" value="1"/>
</dbReference>
<dbReference type="PANTHER" id="PTHR43433:SF5">
    <property type="entry name" value="AB HYDROLASE-1 DOMAIN-CONTAINING PROTEIN"/>
    <property type="match status" value="1"/>
</dbReference>
<protein>
    <submittedName>
        <fullName evidence="2">Alpha/beta hydrolase</fullName>
    </submittedName>
</protein>
<dbReference type="Pfam" id="PF00561">
    <property type="entry name" value="Abhydrolase_1"/>
    <property type="match status" value="1"/>
</dbReference>
<dbReference type="InterPro" id="IPR029058">
    <property type="entry name" value="AB_hydrolase_fold"/>
</dbReference>
<evidence type="ECO:0000259" key="1">
    <source>
        <dbReference type="Pfam" id="PF00561"/>
    </source>
</evidence>
<proteinExistence type="predicted"/>
<dbReference type="Gene3D" id="3.40.50.1820">
    <property type="entry name" value="alpha/beta hydrolase"/>
    <property type="match status" value="1"/>
</dbReference>
<gene>
    <name evidence="2" type="ORF">PH603_12115</name>
</gene>
<dbReference type="SUPFAM" id="SSF53474">
    <property type="entry name" value="alpha/beta-Hydrolases"/>
    <property type="match status" value="1"/>
</dbReference>
<evidence type="ECO:0000313" key="2">
    <source>
        <dbReference type="EMBL" id="WCL53281.1"/>
    </source>
</evidence>
<dbReference type="PRINTS" id="PR00111">
    <property type="entry name" value="ABHYDROLASE"/>
</dbReference>
<feature type="domain" description="AB hydrolase-1" evidence="1">
    <location>
        <begin position="40"/>
        <end position="269"/>
    </location>
</feature>
<evidence type="ECO:0000313" key="3">
    <source>
        <dbReference type="Proteomes" id="UP001217500"/>
    </source>
</evidence>
<dbReference type="EMBL" id="CP116805">
    <property type="protein sequence ID" value="WCL53281.1"/>
    <property type="molecule type" value="Genomic_DNA"/>
</dbReference>
<dbReference type="GO" id="GO:0016787">
    <property type="term" value="F:hydrolase activity"/>
    <property type="evidence" value="ECO:0007669"/>
    <property type="project" value="UniProtKB-KW"/>
</dbReference>
<reference evidence="2" key="1">
    <citation type="submission" date="2023-01" db="EMBL/GenBank/DDBJ databases">
        <title>The genome sequence of Kordiimonadaceae bacterium 6D33.</title>
        <authorList>
            <person name="Liu Y."/>
        </authorList>
    </citation>
    <scope>NUCLEOTIDE SEQUENCE</scope>
    <source>
        <strain evidence="2">6D33</strain>
    </source>
</reference>
<dbReference type="Proteomes" id="UP001217500">
    <property type="component" value="Chromosome"/>
</dbReference>
<dbReference type="InterPro" id="IPR000073">
    <property type="entry name" value="AB_hydrolase_1"/>
</dbReference>
<dbReference type="KEGG" id="gso:PH603_12115"/>
<keyword evidence="2" id="KW-0378">Hydrolase</keyword>
<sequence>MLKQTYTAANVPTEFVESRGRTLAYRSIGAGSPLILCVRFRGVMDVWDPAFLDALATRFRVITFDYTGLGQSTGHATYDRVSMAEDAIDLADALGIDTFAIGGWSLGGIAAQVAAKRHPGRISHMILIGTTPPGKVAHGPEPVFFERALKPVNDLDDETVLFFEPESEKSRKATKASHDRINARTADRSPPIPQETFMRMLTESQKPDIFFDDDGYRDFLKATDIPFLVISGDHEIVFPPANWFDLVDTCPELHLIVLPEMGHGPQHQAPEFCADLIASFVSRIA</sequence>
<organism evidence="2 3">
    <name type="scientific">Gimibacter soli</name>
    <dbReference type="NCBI Taxonomy" id="3024400"/>
    <lineage>
        <taxon>Bacteria</taxon>
        <taxon>Pseudomonadati</taxon>
        <taxon>Pseudomonadota</taxon>
        <taxon>Alphaproteobacteria</taxon>
        <taxon>Kordiimonadales</taxon>
        <taxon>Temperatibacteraceae</taxon>
        <taxon>Gimibacter</taxon>
    </lineage>
</organism>
<dbReference type="InterPro" id="IPR050471">
    <property type="entry name" value="AB_hydrolase"/>
</dbReference>